<feature type="compositionally biased region" description="Basic and acidic residues" evidence="1">
    <location>
        <begin position="44"/>
        <end position="59"/>
    </location>
</feature>
<name>A0AAV1J9R7_9NEOP</name>
<dbReference type="AlphaFoldDB" id="A0AAV1J9R7"/>
<reference evidence="2 3" key="1">
    <citation type="submission" date="2023-11" db="EMBL/GenBank/DDBJ databases">
        <authorList>
            <person name="Okamura Y."/>
        </authorList>
    </citation>
    <scope>NUCLEOTIDE SEQUENCE [LARGE SCALE GENOMIC DNA]</scope>
</reference>
<proteinExistence type="predicted"/>
<accession>A0AAV1J9R7</accession>
<feature type="region of interest" description="Disordered" evidence="1">
    <location>
        <begin position="228"/>
        <end position="249"/>
    </location>
</feature>
<protein>
    <submittedName>
        <fullName evidence="2">Uncharacterized protein</fullName>
    </submittedName>
</protein>
<comment type="caution">
    <text evidence="2">The sequence shown here is derived from an EMBL/GenBank/DDBJ whole genome shotgun (WGS) entry which is preliminary data.</text>
</comment>
<feature type="compositionally biased region" description="Polar residues" evidence="1">
    <location>
        <begin position="122"/>
        <end position="134"/>
    </location>
</feature>
<dbReference type="Proteomes" id="UP001497472">
    <property type="component" value="Unassembled WGS sequence"/>
</dbReference>
<dbReference type="EMBL" id="CAVLEF010000006">
    <property type="protein sequence ID" value="CAK1545171.1"/>
    <property type="molecule type" value="Genomic_DNA"/>
</dbReference>
<feature type="compositionally biased region" description="Basic and acidic residues" evidence="1">
    <location>
        <begin position="1"/>
        <end position="16"/>
    </location>
</feature>
<evidence type="ECO:0000256" key="1">
    <source>
        <dbReference type="SAM" id="MobiDB-lite"/>
    </source>
</evidence>
<sequence>MEHDENGNVGKKRDLSSKVGQAAKKFIKSKELTRKGNRAPIGNMEHDVNGNVGKKRDLSSKVGQAAKKFIKSKELTRKGKTSSKEVHQVKGVSKEGQQGSNRVAVYSPYVKLVRTKDVTKCTNDVQQTHNNNESQHNKNEKEKKTSSTQYSLYDDPIPGCSWMGPYQYQNINEARTTSFSDEYCLSKEVHQVKGVSKEGQQGSNRVAVYSPYVKLVRTKDVTKCTNDVQQTHNNNESQHNKNEKGKKTSSTQYLLYDDPIPGCSWMGPYQYQNINEARTTSFSDEYLKMGIPEGYG</sequence>
<feature type="region of interest" description="Disordered" evidence="1">
    <location>
        <begin position="1"/>
        <end position="106"/>
    </location>
</feature>
<evidence type="ECO:0000313" key="2">
    <source>
        <dbReference type="EMBL" id="CAK1545171.1"/>
    </source>
</evidence>
<feature type="compositionally biased region" description="Basic and acidic residues" evidence="1">
    <location>
        <begin position="135"/>
        <end position="145"/>
    </location>
</feature>
<keyword evidence="3" id="KW-1185">Reference proteome</keyword>
<organism evidence="2 3">
    <name type="scientific">Leptosia nina</name>
    <dbReference type="NCBI Taxonomy" id="320188"/>
    <lineage>
        <taxon>Eukaryota</taxon>
        <taxon>Metazoa</taxon>
        <taxon>Ecdysozoa</taxon>
        <taxon>Arthropoda</taxon>
        <taxon>Hexapoda</taxon>
        <taxon>Insecta</taxon>
        <taxon>Pterygota</taxon>
        <taxon>Neoptera</taxon>
        <taxon>Endopterygota</taxon>
        <taxon>Lepidoptera</taxon>
        <taxon>Glossata</taxon>
        <taxon>Ditrysia</taxon>
        <taxon>Papilionoidea</taxon>
        <taxon>Pieridae</taxon>
        <taxon>Pierinae</taxon>
        <taxon>Leptosia</taxon>
    </lineage>
</organism>
<gene>
    <name evidence="2" type="ORF">LNINA_LOCUS4856</name>
</gene>
<feature type="region of interest" description="Disordered" evidence="1">
    <location>
        <begin position="122"/>
        <end position="150"/>
    </location>
</feature>
<feature type="compositionally biased region" description="Polar residues" evidence="1">
    <location>
        <begin position="228"/>
        <end position="237"/>
    </location>
</feature>
<evidence type="ECO:0000313" key="3">
    <source>
        <dbReference type="Proteomes" id="UP001497472"/>
    </source>
</evidence>
<feature type="compositionally biased region" description="Basic and acidic residues" evidence="1">
    <location>
        <begin position="71"/>
        <end position="88"/>
    </location>
</feature>